<dbReference type="EMBL" id="WHNP01000087">
    <property type="protein sequence ID" value="MPW23016.1"/>
    <property type="molecule type" value="Genomic_DNA"/>
</dbReference>
<accession>A0A7X1NJV9</accession>
<evidence type="ECO:0000256" key="1">
    <source>
        <dbReference type="SAM" id="Phobius"/>
    </source>
</evidence>
<feature type="transmembrane region" description="Helical" evidence="1">
    <location>
        <begin position="69"/>
        <end position="97"/>
    </location>
</feature>
<reference evidence="2 3" key="1">
    <citation type="submission" date="2019-10" db="EMBL/GenBank/DDBJ databases">
        <title>Paraburkholderia sp. isolated from nodules of Mimosa pudica from Brazilian Atlantic Forest soils.</title>
        <authorList>
            <person name="Paulitsch F."/>
            <person name="Hungria M."/>
            <person name="Dall'Agnol R."/>
        </authorList>
    </citation>
    <scope>NUCLEOTIDE SEQUENCE [LARGE SCALE GENOMIC DNA]</scope>
    <source>
        <strain evidence="2 3">CNPSo 3157</strain>
    </source>
</reference>
<dbReference type="AlphaFoldDB" id="A0A7X1NJV9"/>
<keyword evidence="1" id="KW-0812">Transmembrane</keyword>
<evidence type="ECO:0008006" key="4">
    <source>
        <dbReference type="Google" id="ProtNLM"/>
    </source>
</evidence>
<sequence>MELHLHSHHFTHRMPDWRAAVWAGMIAGAVFLVLGAFLMAVVTEQDPRVPPHMIAAIILGRGALQSMDAFPVGIVVAALAVHFGLAILLAVILSLIIASFNLDSSLPMASLVGVVFGLAIYLVNFYGMTRFFPWFSDARNWANGLAHIVFGVVAADAYMRVERKKTRSGESDSGDVS</sequence>
<organism evidence="2 3">
    <name type="scientific">Paraburkholderia franconis</name>
    <dbReference type="NCBI Taxonomy" id="2654983"/>
    <lineage>
        <taxon>Bacteria</taxon>
        <taxon>Pseudomonadati</taxon>
        <taxon>Pseudomonadota</taxon>
        <taxon>Betaproteobacteria</taxon>
        <taxon>Burkholderiales</taxon>
        <taxon>Burkholderiaceae</taxon>
        <taxon>Paraburkholderia</taxon>
    </lineage>
</organism>
<keyword evidence="1" id="KW-1133">Transmembrane helix</keyword>
<proteinExistence type="predicted"/>
<protein>
    <recommendedName>
        <fullName evidence="4">Sodium:proline symporter</fullName>
    </recommendedName>
</protein>
<comment type="caution">
    <text evidence="2">The sequence shown here is derived from an EMBL/GenBank/DDBJ whole genome shotgun (WGS) entry which is preliminary data.</text>
</comment>
<feature type="transmembrane region" description="Helical" evidence="1">
    <location>
        <begin position="109"/>
        <end position="129"/>
    </location>
</feature>
<feature type="transmembrane region" description="Helical" evidence="1">
    <location>
        <begin position="141"/>
        <end position="159"/>
    </location>
</feature>
<name>A0A7X1NJV9_9BURK</name>
<dbReference type="Proteomes" id="UP000484381">
    <property type="component" value="Unassembled WGS sequence"/>
</dbReference>
<evidence type="ECO:0000313" key="3">
    <source>
        <dbReference type="Proteomes" id="UP000484381"/>
    </source>
</evidence>
<gene>
    <name evidence="2" type="ORF">GCT13_41130</name>
</gene>
<feature type="transmembrane region" description="Helical" evidence="1">
    <location>
        <begin position="20"/>
        <end position="42"/>
    </location>
</feature>
<keyword evidence="3" id="KW-1185">Reference proteome</keyword>
<keyword evidence="1" id="KW-0472">Membrane</keyword>
<dbReference type="RefSeq" id="WP_152767583.1">
    <property type="nucleotide sequence ID" value="NZ_WHNP01000087.1"/>
</dbReference>
<evidence type="ECO:0000313" key="2">
    <source>
        <dbReference type="EMBL" id="MPW23016.1"/>
    </source>
</evidence>